<dbReference type="EMBL" id="JAMZMK010009920">
    <property type="protein sequence ID" value="KAI7733719.1"/>
    <property type="molecule type" value="Genomic_DNA"/>
</dbReference>
<keyword evidence="1" id="KW-0472">Membrane</keyword>
<evidence type="ECO:0000313" key="2">
    <source>
        <dbReference type="EMBL" id="KAI7733719.1"/>
    </source>
</evidence>
<feature type="non-terminal residue" evidence="2">
    <location>
        <position position="115"/>
    </location>
</feature>
<reference evidence="2" key="1">
    <citation type="submission" date="2022-06" db="EMBL/GenBank/DDBJ databases">
        <title>Uncovering the hologenomic basis of an extraordinary plant invasion.</title>
        <authorList>
            <person name="Bieker V.C."/>
            <person name="Martin M.D."/>
            <person name="Gilbert T."/>
            <person name="Hodgins K."/>
            <person name="Battlay P."/>
            <person name="Petersen B."/>
            <person name="Wilson J."/>
        </authorList>
    </citation>
    <scope>NUCLEOTIDE SEQUENCE</scope>
    <source>
        <strain evidence="2">AA19_3_7</strain>
        <tissue evidence="2">Leaf</tissue>
    </source>
</reference>
<dbReference type="AlphaFoldDB" id="A0AAD5G9V8"/>
<evidence type="ECO:0000256" key="1">
    <source>
        <dbReference type="SAM" id="Phobius"/>
    </source>
</evidence>
<sequence>AFPCAQFLSYYPTNPNLSCHVEDQKEPLHKLATTGIGAQVIEEEEGLDLITNRDNMVSARSRWITDRDNDEICCAPSMMIIYGLVEIMAVIVVMWFEDFLRFVFFFHFTTATIAS</sequence>
<feature type="transmembrane region" description="Helical" evidence="1">
    <location>
        <begin position="72"/>
        <end position="96"/>
    </location>
</feature>
<comment type="caution">
    <text evidence="2">The sequence shown here is derived from an EMBL/GenBank/DDBJ whole genome shotgun (WGS) entry which is preliminary data.</text>
</comment>
<name>A0AAD5G9V8_AMBAR</name>
<keyword evidence="1" id="KW-1133">Transmembrane helix</keyword>
<proteinExistence type="predicted"/>
<keyword evidence="3" id="KW-1185">Reference proteome</keyword>
<protein>
    <submittedName>
        <fullName evidence="2">Uncharacterized protein</fullName>
    </submittedName>
</protein>
<evidence type="ECO:0000313" key="3">
    <source>
        <dbReference type="Proteomes" id="UP001206925"/>
    </source>
</evidence>
<organism evidence="2 3">
    <name type="scientific">Ambrosia artemisiifolia</name>
    <name type="common">Common ragweed</name>
    <dbReference type="NCBI Taxonomy" id="4212"/>
    <lineage>
        <taxon>Eukaryota</taxon>
        <taxon>Viridiplantae</taxon>
        <taxon>Streptophyta</taxon>
        <taxon>Embryophyta</taxon>
        <taxon>Tracheophyta</taxon>
        <taxon>Spermatophyta</taxon>
        <taxon>Magnoliopsida</taxon>
        <taxon>eudicotyledons</taxon>
        <taxon>Gunneridae</taxon>
        <taxon>Pentapetalae</taxon>
        <taxon>asterids</taxon>
        <taxon>campanulids</taxon>
        <taxon>Asterales</taxon>
        <taxon>Asteraceae</taxon>
        <taxon>Asteroideae</taxon>
        <taxon>Heliantheae alliance</taxon>
        <taxon>Heliantheae</taxon>
        <taxon>Ambrosia</taxon>
    </lineage>
</organism>
<accession>A0AAD5G9V8</accession>
<keyword evidence="1" id="KW-0812">Transmembrane</keyword>
<gene>
    <name evidence="2" type="ORF">M8C21_027008</name>
</gene>
<dbReference type="Proteomes" id="UP001206925">
    <property type="component" value="Unassembled WGS sequence"/>
</dbReference>